<feature type="transmembrane region" description="Helical" evidence="1">
    <location>
        <begin position="140"/>
        <end position="160"/>
    </location>
</feature>
<dbReference type="RefSeq" id="WP_136546099.1">
    <property type="nucleotide sequence ID" value="NZ_CP031093.1"/>
</dbReference>
<dbReference type="Proteomes" id="UP000298049">
    <property type="component" value="Chromosome"/>
</dbReference>
<keyword evidence="3" id="KW-1185">Reference proteome</keyword>
<dbReference type="OrthoDB" id="6193099at2"/>
<reference evidence="2 3" key="1">
    <citation type="submission" date="2018-07" db="EMBL/GenBank/DDBJ databases">
        <title>Marsedoiliclastica nanhaica gen. nov. sp. nov., a novel marine hydrocarbonoclastic bacterium isolated from an in-situ enriched hydrocarbon-degrading consortium in deep-sea sediment.</title>
        <authorList>
            <person name="Dong C."/>
            <person name="Ma T."/>
            <person name="Liu R."/>
            <person name="Shao Z."/>
        </authorList>
    </citation>
    <scope>NUCLEOTIDE SEQUENCE [LARGE SCALE GENOMIC DNA]</scope>
    <source>
        <strain evidence="3">soil36-7</strain>
    </source>
</reference>
<gene>
    <name evidence="2" type="ORF">soil367_01120</name>
</gene>
<dbReference type="AlphaFoldDB" id="A0A4P7XCT7"/>
<accession>A0A4P7XCT7</accession>
<organism evidence="2 3">
    <name type="scientific">Hydrocarboniclastica marina</name>
    <dbReference type="NCBI Taxonomy" id="2259620"/>
    <lineage>
        <taxon>Bacteria</taxon>
        <taxon>Pseudomonadati</taxon>
        <taxon>Pseudomonadota</taxon>
        <taxon>Gammaproteobacteria</taxon>
        <taxon>Alteromonadales</taxon>
        <taxon>Alteromonadaceae</taxon>
        <taxon>Hydrocarboniclastica</taxon>
    </lineage>
</organism>
<keyword evidence="1" id="KW-0472">Membrane</keyword>
<proteinExistence type="predicted"/>
<name>A0A4P7XCT7_9ALTE</name>
<feature type="transmembrane region" description="Helical" evidence="1">
    <location>
        <begin position="172"/>
        <end position="194"/>
    </location>
</feature>
<dbReference type="KEGG" id="hmi:soil367_01120"/>
<evidence type="ECO:0000256" key="1">
    <source>
        <dbReference type="SAM" id="Phobius"/>
    </source>
</evidence>
<keyword evidence="1" id="KW-1133">Transmembrane helix</keyword>
<feature type="transmembrane region" description="Helical" evidence="1">
    <location>
        <begin position="12"/>
        <end position="31"/>
    </location>
</feature>
<protein>
    <submittedName>
        <fullName evidence="2">Uncharacterized protein</fullName>
    </submittedName>
</protein>
<evidence type="ECO:0000313" key="2">
    <source>
        <dbReference type="EMBL" id="QCF24668.1"/>
    </source>
</evidence>
<keyword evidence="1" id="KW-0812">Transmembrane</keyword>
<sequence length="202" mass="23118">MINRPRTSKTSRVIRILLILLFVYGGISYSLSLMEYTWFQATGEPVFGASEHYEEFDENQLRQAFLECGTHLMGASGITTPEAGTLIYVRCGRFWPFYRYSLQVPAHPKIPGALITYEDEPDSISESRAELVKSVRLASFAWMGLALGVLGLSLTTLYHFAIRRDSEKAFKWGFQTFISSLLMMATYIGFSFWIDPLFRYGW</sequence>
<dbReference type="EMBL" id="CP031093">
    <property type="protein sequence ID" value="QCF24668.1"/>
    <property type="molecule type" value="Genomic_DNA"/>
</dbReference>
<evidence type="ECO:0000313" key="3">
    <source>
        <dbReference type="Proteomes" id="UP000298049"/>
    </source>
</evidence>